<keyword evidence="4 8" id="KW-0346">Stress response</keyword>
<proteinExistence type="inferred from homology"/>
<evidence type="ECO:0000256" key="5">
    <source>
        <dbReference type="RuleBase" id="RU003322"/>
    </source>
</evidence>
<keyword evidence="6" id="KW-0175">Coiled coil</keyword>
<dbReference type="CDD" id="cd10233">
    <property type="entry name" value="ASKHA_NBD_HSP70_HSPA1"/>
    <property type="match status" value="1"/>
</dbReference>
<dbReference type="Gene3D" id="3.30.420.40">
    <property type="match status" value="2"/>
</dbReference>
<evidence type="ECO:0000313" key="8">
    <source>
        <dbReference type="EMBL" id="CAG6664603.1"/>
    </source>
</evidence>
<dbReference type="PRINTS" id="PR00301">
    <property type="entry name" value="HEATSHOCK70"/>
</dbReference>
<dbReference type="PROSITE" id="PS00329">
    <property type="entry name" value="HSP70_2"/>
    <property type="match status" value="1"/>
</dbReference>
<dbReference type="Gene3D" id="3.30.30.30">
    <property type="match status" value="1"/>
</dbReference>
<dbReference type="InterPro" id="IPR013126">
    <property type="entry name" value="Hsp_70_fam"/>
</dbReference>
<dbReference type="Gene3D" id="3.90.640.10">
    <property type="entry name" value="Actin, Chain A, domain 4"/>
    <property type="match status" value="1"/>
</dbReference>
<dbReference type="InterPro" id="IPR029048">
    <property type="entry name" value="HSP70_C_sf"/>
</dbReference>
<evidence type="ECO:0000256" key="4">
    <source>
        <dbReference type="ARBA" id="ARBA00023016"/>
    </source>
</evidence>
<accession>A0A8D8WLG4</accession>
<feature type="coiled-coil region" evidence="6">
    <location>
        <begin position="506"/>
        <end position="533"/>
    </location>
</feature>
<dbReference type="FunFam" id="3.30.420.40:FF:000026">
    <property type="entry name" value="Heat shock protein 70"/>
    <property type="match status" value="1"/>
</dbReference>
<keyword evidence="2 5" id="KW-0547">Nucleotide-binding</keyword>
<dbReference type="Gene3D" id="2.60.34.10">
    <property type="entry name" value="Substrate Binding Domain Of DNAk, Chain A, domain 1"/>
    <property type="match status" value="1"/>
</dbReference>
<dbReference type="FunFam" id="3.90.640.10:FF:000002">
    <property type="entry name" value="Heat shock 70 kDa"/>
    <property type="match status" value="1"/>
</dbReference>
<dbReference type="GO" id="GO:0005524">
    <property type="term" value="F:ATP binding"/>
    <property type="evidence" value="ECO:0007669"/>
    <property type="project" value="UniProtKB-KW"/>
</dbReference>
<dbReference type="AlphaFoldDB" id="A0A8D8WLG4"/>
<dbReference type="InterPro" id="IPR018181">
    <property type="entry name" value="Heat_shock_70_CS"/>
</dbReference>
<evidence type="ECO:0000256" key="3">
    <source>
        <dbReference type="ARBA" id="ARBA00022840"/>
    </source>
</evidence>
<evidence type="ECO:0000256" key="2">
    <source>
        <dbReference type="ARBA" id="ARBA00022741"/>
    </source>
</evidence>
<sequence>MPAIGIDLGTTYSCVGVFQQGKVEIIANDQGNRTTPSYVAFTDTERLIGDAAKNQVAMNPKNTVFDAKRLIGRKYDDPKIQADMKHWPFNVVNDCSKPKIQVEFKGENKTFAPEEISSMVLIKMKETAEAYLGGKVRDAVITVPAYFNDAQRQATKDAGAIAGLNVLRIINEPTAAALAYGLDKNLKGERHVLIFDLGGGTFDVSILTIDEGSLFEVRSTAGDTHLGGEDFDNRLVTHLAEEFKRKYKKDMSGNPRALRRLRTAAERAKRTLSSSTEANIEIDALFEGIDFYTKISRARFEELCADLFRSTLAPVEKALQDAKLDKSAIHDVVLVGGSTRIPKVQSLLQNFFCGKSLNLSINPDEAVAYGAAVQAAILSGDQSSAIQDVLLVDVTPLSLGLETSGGIMTKIIERNMRIPCKQTQTFTTYTDNQPAVTIQVFEGERVMTKDNNLLGTFDLTGIPPAPRGVPKIDVTFDLDANGILNVTAKDTSSGNTRNITIKNDKSRLSKEDIERMINEAEQYKDEDNKQKERIGARNNLEAYVFQVKQALDDSGSKLSEAEKNSCREECDVTLKWLDNNTLADKEEFQDKLQQLQKSCMPLMSKMHGAGGGMPPRSGGPTVEEVD</sequence>
<organism evidence="8">
    <name type="scientific">Cacopsylla melanoneura</name>
    <dbReference type="NCBI Taxonomy" id="428564"/>
    <lineage>
        <taxon>Eukaryota</taxon>
        <taxon>Metazoa</taxon>
        <taxon>Ecdysozoa</taxon>
        <taxon>Arthropoda</taxon>
        <taxon>Hexapoda</taxon>
        <taxon>Insecta</taxon>
        <taxon>Pterygota</taxon>
        <taxon>Neoptera</taxon>
        <taxon>Paraneoptera</taxon>
        <taxon>Hemiptera</taxon>
        <taxon>Sternorrhyncha</taxon>
        <taxon>Psylloidea</taxon>
        <taxon>Psyllidae</taxon>
        <taxon>Psyllinae</taxon>
        <taxon>Cacopsylla</taxon>
    </lineage>
</organism>
<dbReference type="FunFam" id="3.30.30.30:FF:000001">
    <property type="entry name" value="heat shock 70 kDa protein-like"/>
    <property type="match status" value="1"/>
</dbReference>
<keyword evidence="3 5" id="KW-0067">ATP-binding</keyword>
<feature type="region of interest" description="Disordered" evidence="7">
    <location>
        <begin position="604"/>
        <end position="626"/>
    </location>
</feature>
<dbReference type="FunFam" id="2.60.34.10:FF:000002">
    <property type="entry name" value="Heat shock 70 kDa"/>
    <property type="match status" value="1"/>
</dbReference>
<dbReference type="NCBIfam" id="NF001413">
    <property type="entry name" value="PRK00290.1"/>
    <property type="match status" value="1"/>
</dbReference>
<dbReference type="FunFam" id="3.30.420.40:FF:000172">
    <property type="entry name" value="Heat shock 70 kDa protein"/>
    <property type="match status" value="1"/>
</dbReference>
<evidence type="ECO:0000256" key="1">
    <source>
        <dbReference type="ARBA" id="ARBA00007381"/>
    </source>
</evidence>
<dbReference type="GO" id="GO:0006950">
    <property type="term" value="P:response to stress"/>
    <property type="evidence" value="ECO:0007669"/>
    <property type="project" value="UniProtKB-ARBA"/>
</dbReference>
<evidence type="ECO:0000256" key="7">
    <source>
        <dbReference type="SAM" id="MobiDB-lite"/>
    </source>
</evidence>
<dbReference type="InterPro" id="IPR043129">
    <property type="entry name" value="ATPase_NBD"/>
</dbReference>
<comment type="similarity">
    <text evidence="1 5">Belongs to the heat shock protein 70 family.</text>
</comment>
<dbReference type="PROSITE" id="PS01036">
    <property type="entry name" value="HSP70_3"/>
    <property type="match status" value="1"/>
</dbReference>
<dbReference type="InterPro" id="IPR029047">
    <property type="entry name" value="HSP70_peptide-bd_sf"/>
</dbReference>
<dbReference type="PROSITE" id="PS00297">
    <property type="entry name" value="HSP70_1"/>
    <property type="match status" value="1"/>
</dbReference>
<dbReference type="SUPFAM" id="SSF53067">
    <property type="entry name" value="Actin-like ATPase domain"/>
    <property type="match status" value="2"/>
</dbReference>
<dbReference type="SUPFAM" id="SSF100920">
    <property type="entry name" value="Heat shock protein 70kD (HSP70), peptide-binding domain"/>
    <property type="match status" value="1"/>
</dbReference>
<dbReference type="GO" id="GO:0140662">
    <property type="term" value="F:ATP-dependent protein folding chaperone"/>
    <property type="evidence" value="ECO:0007669"/>
    <property type="project" value="InterPro"/>
</dbReference>
<protein>
    <submittedName>
        <fullName evidence="8">Heat shock protein 70 A1</fullName>
    </submittedName>
</protein>
<reference evidence="8" key="1">
    <citation type="submission" date="2021-05" db="EMBL/GenBank/DDBJ databases">
        <authorList>
            <person name="Alioto T."/>
            <person name="Alioto T."/>
            <person name="Gomez Garrido J."/>
        </authorList>
    </citation>
    <scope>NUCLEOTIDE SEQUENCE</scope>
</reference>
<dbReference type="SUPFAM" id="SSF100934">
    <property type="entry name" value="Heat shock protein 70kD (HSP70), C-terminal subdomain"/>
    <property type="match status" value="1"/>
</dbReference>
<dbReference type="Pfam" id="PF00012">
    <property type="entry name" value="HSP70"/>
    <property type="match status" value="1"/>
</dbReference>
<name>A0A8D8WLG4_9HEMI</name>
<evidence type="ECO:0000256" key="6">
    <source>
        <dbReference type="SAM" id="Coils"/>
    </source>
</evidence>
<dbReference type="EMBL" id="HBUF01208187">
    <property type="protein sequence ID" value="CAG6664603.1"/>
    <property type="molecule type" value="Transcribed_RNA"/>
</dbReference>
<dbReference type="PANTHER" id="PTHR19375">
    <property type="entry name" value="HEAT SHOCK PROTEIN 70KDA"/>
    <property type="match status" value="1"/>
</dbReference>
<dbReference type="Gene3D" id="1.20.1270.10">
    <property type="match status" value="1"/>
</dbReference>